<sequence>MTSLVSQPSLSDILRLQELCEQMPQAEMPVEHVFLPGQYLRKMSMPAHSLVVGKRHRYRHALIVTGHVTVRTADGMHELQGTHIIDSPAGMKRAIYAHSPSELVTVHLTDETDLDRIEALVIMPDDEPLALENQP</sequence>
<comment type="caution">
    <text evidence="1">The sequence shown here is derived from an EMBL/GenBank/DDBJ whole genome shotgun (WGS) entry which is preliminary data.</text>
</comment>
<evidence type="ECO:0008006" key="3">
    <source>
        <dbReference type="Google" id="ProtNLM"/>
    </source>
</evidence>
<evidence type="ECO:0000313" key="2">
    <source>
        <dbReference type="Proteomes" id="UP000547058"/>
    </source>
</evidence>
<accession>A0A7W3FJ53</accession>
<organism evidence="1 2">
    <name type="scientific">Stenotrophomonas tumulicola</name>
    <dbReference type="NCBI Taxonomy" id="1685415"/>
    <lineage>
        <taxon>Bacteria</taxon>
        <taxon>Pseudomonadati</taxon>
        <taxon>Pseudomonadota</taxon>
        <taxon>Gammaproteobacteria</taxon>
        <taxon>Lysobacterales</taxon>
        <taxon>Lysobacteraceae</taxon>
        <taxon>Stenotrophomonas</taxon>
    </lineage>
</organism>
<gene>
    <name evidence="1" type="ORF">H4O11_01660</name>
</gene>
<dbReference type="Proteomes" id="UP000547058">
    <property type="component" value="Unassembled WGS sequence"/>
</dbReference>
<reference evidence="1 2" key="1">
    <citation type="submission" date="2020-08" db="EMBL/GenBank/DDBJ databases">
        <title>Stenotrophomonas tumulicola JCM 30961.</title>
        <authorList>
            <person name="Deng Y."/>
        </authorList>
    </citation>
    <scope>NUCLEOTIDE SEQUENCE [LARGE SCALE GENOMIC DNA]</scope>
    <source>
        <strain evidence="1 2">JCM 30961</strain>
    </source>
</reference>
<dbReference type="EMBL" id="JACGXS010000001">
    <property type="protein sequence ID" value="MBA8680514.1"/>
    <property type="molecule type" value="Genomic_DNA"/>
</dbReference>
<protein>
    <recommendedName>
        <fullName evidence="3">AraC family transcriptional regulator</fullName>
    </recommendedName>
</protein>
<keyword evidence="2" id="KW-1185">Reference proteome</keyword>
<dbReference type="AlphaFoldDB" id="A0A7W3FJ53"/>
<evidence type="ECO:0000313" key="1">
    <source>
        <dbReference type="EMBL" id="MBA8680514.1"/>
    </source>
</evidence>
<name>A0A7W3FJ53_9GAMM</name>
<dbReference type="RefSeq" id="WP_182337701.1">
    <property type="nucleotide sequence ID" value="NZ_JACGXS010000001.1"/>
</dbReference>
<proteinExistence type="predicted"/>